<dbReference type="GO" id="GO:0140268">
    <property type="term" value="C:endoplasmic reticulum-plasma membrane contact site"/>
    <property type="evidence" value="ECO:0007669"/>
    <property type="project" value="TreeGrafter"/>
</dbReference>
<feature type="region of interest" description="Disordered" evidence="6">
    <location>
        <begin position="577"/>
        <end position="603"/>
    </location>
</feature>
<dbReference type="SMART" id="SM00568">
    <property type="entry name" value="GRAM"/>
    <property type="match status" value="1"/>
</dbReference>
<dbReference type="InterPro" id="IPR011993">
    <property type="entry name" value="PH-like_dom_sf"/>
</dbReference>
<dbReference type="OMA" id="PQEIWKH"/>
<dbReference type="CDD" id="cd13220">
    <property type="entry name" value="PH-GRAM_GRAMDC"/>
    <property type="match status" value="1"/>
</dbReference>
<dbReference type="InterPro" id="IPR031968">
    <property type="entry name" value="VASt"/>
</dbReference>
<evidence type="ECO:0000256" key="5">
    <source>
        <dbReference type="ARBA" id="ARBA00023136"/>
    </source>
</evidence>
<keyword evidence="10" id="KW-1185">Reference proteome</keyword>
<dbReference type="AlphaFoldDB" id="A0A0L0H586"/>
<feature type="region of interest" description="Disordered" evidence="6">
    <location>
        <begin position="790"/>
        <end position="832"/>
    </location>
</feature>
<evidence type="ECO:0000256" key="6">
    <source>
        <dbReference type="SAM" id="MobiDB-lite"/>
    </source>
</evidence>
<feature type="compositionally biased region" description="Low complexity" evidence="6">
    <location>
        <begin position="44"/>
        <end position="55"/>
    </location>
</feature>
<gene>
    <name evidence="9" type="ORF">SPPG_08286</name>
</gene>
<evidence type="ECO:0000313" key="9">
    <source>
        <dbReference type="EMBL" id="KNC96387.1"/>
    </source>
</evidence>
<dbReference type="GO" id="GO:0032366">
    <property type="term" value="P:intracellular sterol transport"/>
    <property type="evidence" value="ECO:0007669"/>
    <property type="project" value="TreeGrafter"/>
</dbReference>
<dbReference type="PROSITE" id="PS51778">
    <property type="entry name" value="VAST"/>
    <property type="match status" value="1"/>
</dbReference>
<evidence type="ECO:0000313" key="10">
    <source>
        <dbReference type="Proteomes" id="UP000053201"/>
    </source>
</evidence>
<dbReference type="PANTHER" id="PTHR23319:SF4">
    <property type="entry name" value="GRAM DOMAIN CONTAINING 1B, ISOFORM E"/>
    <property type="match status" value="1"/>
</dbReference>
<evidence type="ECO:0000256" key="1">
    <source>
        <dbReference type="ARBA" id="ARBA00004167"/>
    </source>
</evidence>
<feature type="compositionally biased region" description="Polar residues" evidence="6">
    <location>
        <begin position="795"/>
        <end position="814"/>
    </location>
</feature>
<dbReference type="EMBL" id="KQ257469">
    <property type="protein sequence ID" value="KNC96387.1"/>
    <property type="molecule type" value="Genomic_DNA"/>
</dbReference>
<feature type="region of interest" description="Disordered" evidence="6">
    <location>
        <begin position="432"/>
        <end position="456"/>
    </location>
</feature>
<reference evidence="9 10" key="1">
    <citation type="submission" date="2009-08" db="EMBL/GenBank/DDBJ databases">
        <title>The Genome Sequence of Spizellomyces punctatus strain DAOM BR117.</title>
        <authorList>
            <consortium name="The Broad Institute Genome Sequencing Platform"/>
            <person name="Russ C."/>
            <person name="Cuomo C."/>
            <person name="Shea T."/>
            <person name="Young S.K."/>
            <person name="Zeng Q."/>
            <person name="Koehrsen M."/>
            <person name="Haas B."/>
            <person name="Borodovsky M."/>
            <person name="Guigo R."/>
            <person name="Alvarado L."/>
            <person name="Berlin A."/>
            <person name="Bochicchio J."/>
            <person name="Borenstein D."/>
            <person name="Chapman S."/>
            <person name="Chen Z."/>
            <person name="Engels R."/>
            <person name="Freedman E."/>
            <person name="Gellesch M."/>
            <person name="Goldberg J."/>
            <person name="Griggs A."/>
            <person name="Gujja S."/>
            <person name="Heiman D."/>
            <person name="Hepburn T."/>
            <person name="Howarth C."/>
            <person name="Jen D."/>
            <person name="Larson L."/>
            <person name="Lewis B."/>
            <person name="Mehta T."/>
            <person name="Park D."/>
            <person name="Pearson M."/>
            <person name="Roberts A."/>
            <person name="Saif S."/>
            <person name="Shenoy N."/>
            <person name="Sisk P."/>
            <person name="Stolte C."/>
            <person name="Sykes S."/>
            <person name="Thomson T."/>
            <person name="Walk T."/>
            <person name="White J."/>
            <person name="Yandava C."/>
            <person name="Burger G."/>
            <person name="Gray M.W."/>
            <person name="Holland P.W.H."/>
            <person name="King N."/>
            <person name="Lang F.B.F."/>
            <person name="Roger A.J."/>
            <person name="Ruiz-Trillo I."/>
            <person name="Lander E."/>
            <person name="Nusbaum C."/>
        </authorList>
    </citation>
    <scope>NUCLEOTIDE SEQUENCE [LARGE SCALE GENOMIC DNA]</scope>
    <source>
        <strain evidence="9 10">DAOM BR117</strain>
    </source>
</reference>
<dbReference type="eggNOG" id="KOG1032">
    <property type="taxonomic scope" value="Eukaryota"/>
</dbReference>
<dbReference type="GO" id="GO:0005789">
    <property type="term" value="C:endoplasmic reticulum membrane"/>
    <property type="evidence" value="ECO:0007669"/>
    <property type="project" value="TreeGrafter"/>
</dbReference>
<dbReference type="VEuPathDB" id="FungiDB:SPPG_08286"/>
<evidence type="ECO:0000256" key="2">
    <source>
        <dbReference type="ARBA" id="ARBA00006582"/>
    </source>
</evidence>
<comment type="similarity">
    <text evidence="2">Belongs to the YSP2 family.</text>
</comment>
<sequence>MEKTVQSQPTKNRRESTAMPSLAVTPSTPLPQKNADVNLFEKGSNSSLESFASARSSEEMPHSPTGHATACRKFRKSRSDNSLKEGIKATAHAVREVAHVAKEALKEAVVNPIRVSMASGDGQSIPATVGAATFAEEVNRSTFSSTMPEPDVPEGLKSLPRKASTVTSFNAPANTHRQSMSIPDEATNRRLGRTISKRGSKPSIATSTRDVKKFVKLFPELTTNAEGLMTTYTCALERDVLWHGKLYFTDVHLCFYGKLFAKSTKIVVNFREVTGIEKKNTAGMFPNAIRITVDQDTKYVFSSFLKRDAAYEDLIHLWRNTVSPLSADERAMLGLVHGQRGSSRESEGQSQSDGALSDHDDGSISPRSAPAVLEVIPNLPYDDSRASEVANQSEDAVAAHSGAATPERYRSQMPPTDVSEVREKLVTPSGFASASHLGNDHSSQHIHSGMRTSTSDTNLLRRADPAPTPAGALTRQGRALTIASGLEFIRRILPKYGEDGEGEGVEPSDQLLAHEAPSVAGAVLVSAPNISNEAQNTSSAMQTPAFSKAASSLGLQDTGSTSISKAIANGAAAAAAVPTSGAGQSPAAAEGKDKEKTLSVQRPSQAMSCNCETHLDSEIADVTLDLDVEVVFDAIFCKEGSEIVRETHRRRETEDVKFGEWGMDAQGHFTTREITYTVSFKPPMLAKQTTGSFEKQTVLRQDPLVAYVVECAVRTPKAPYGEYFTLMSRYCITHAGPGKTRLRITSKVDFNKRVMWKAQIENATIDGMKQFSAELVNLIRKIGARAKAGDLGSASRASESSGVDSSQARKNSLRNGPISDQGDQVTSSVNGEGGAEQSLYARVRRIVARTVVALFPSVFSTPNPPPLGTDHRGAYRISTGPTREERRAALMLVLLLFMLVMGLVATVMNVFWVVDIGRRLDRTLTGIEKVKILGDVDLGAFGRFRDHEVKREPEVNRDPRAILLHKTHSQLAHMRTTLHEAQRRAGALEDRLRSIGSNIAGAVHEIGGIVQGEYEKSPDGLFTESSKPFKDPLPSRSPKEVRDGGQQSDRTHASRAARILAALLDSDEAEFDNSNGDDEDLQQELARIVSRAVAGKDKVRGNKEKVERTRRDAQVGAVEDEQDVGRDALPDEVAADATDATTST</sequence>
<dbReference type="STRING" id="645134.A0A0L0H586"/>
<keyword evidence="5 7" id="KW-0472">Membrane</keyword>
<feature type="compositionally biased region" description="Basic and acidic residues" evidence="6">
    <location>
        <begin position="1095"/>
        <end position="1113"/>
    </location>
</feature>
<dbReference type="RefSeq" id="XP_016604427.1">
    <property type="nucleotide sequence ID" value="XM_016756443.1"/>
</dbReference>
<feature type="region of interest" description="Disordered" evidence="6">
    <location>
        <begin position="1"/>
        <end position="83"/>
    </location>
</feature>
<feature type="transmembrane region" description="Helical" evidence="7">
    <location>
        <begin position="888"/>
        <end position="914"/>
    </location>
</feature>
<dbReference type="GeneID" id="27691457"/>
<dbReference type="GO" id="GO:0120015">
    <property type="term" value="F:sterol transfer activity"/>
    <property type="evidence" value="ECO:0007669"/>
    <property type="project" value="TreeGrafter"/>
</dbReference>
<dbReference type="InParanoid" id="A0A0L0H586"/>
<dbReference type="Gene3D" id="2.30.29.30">
    <property type="entry name" value="Pleckstrin-homology domain (PH domain)/Phosphotyrosine-binding domain (PTB)"/>
    <property type="match status" value="1"/>
</dbReference>
<feature type="region of interest" description="Disordered" evidence="6">
    <location>
        <begin position="385"/>
        <end position="416"/>
    </location>
</feature>
<feature type="compositionally biased region" description="Polar residues" evidence="6">
    <location>
        <begin position="821"/>
        <end position="830"/>
    </location>
</feature>
<dbReference type="GO" id="GO:0005886">
    <property type="term" value="C:plasma membrane"/>
    <property type="evidence" value="ECO:0007669"/>
    <property type="project" value="TreeGrafter"/>
</dbReference>
<keyword evidence="4 7" id="KW-1133">Transmembrane helix</keyword>
<evidence type="ECO:0000256" key="7">
    <source>
        <dbReference type="SAM" id="Phobius"/>
    </source>
</evidence>
<dbReference type="Pfam" id="PF16016">
    <property type="entry name" value="VASt"/>
    <property type="match status" value="1"/>
</dbReference>
<dbReference type="GO" id="GO:0032934">
    <property type="term" value="F:sterol binding"/>
    <property type="evidence" value="ECO:0007669"/>
    <property type="project" value="TreeGrafter"/>
</dbReference>
<feature type="region of interest" description="Disordered" evidence="6">
    <location>
        <begin position="1095"/>
        <end position="1144"/>
    </location>
</feature>
<feature type="region of interest" description="Disordered" evidence="6">
    <location>
        <begin position="1017"/>
        <end position="1053"/>
    </location>
</feature>
<organism evidence="9 10">
    <name type="scientific">Spizellomyces punctatus (strain DAOM BR117)</name>
    <dbReference type="NCBI Taxonomy" id="645134"/>
    <lineage>
        <taxon>Eukaryota</taxon>
        <taxon>Fungi</taxon>
        <taxon>Fungi incertae sedis</taxon>
        <taxon>Chytridiomycota</taxon>
        <taxon>Chytridiomycota incertae sedis</taxon>
        <taxon>Chytridiomycetes</taxon>
        <taxon>Spizellomycetales</taxon>
        <taxon>Spizellomycetaceae</taxon>
        <taxon>Spizellomyces</taxon>
    </lineage>
</organism>
<dbReference type="InterPro" id="IPR004182">
    <property type="entry name" value="GRAM"/>
</dbReference>
<dbReference type="Pfam" id="PF02893">
    <property type="entry name" value="GRAM"/>
    <property type="match status" value="1"/>
</dbReference>
<dbReference type="Proteomes" id="UP000053201">
    <property type="component" value="Unassembled WGS sequence"/>
</dbReference>
<evidence type="ECO:0000256" key="3">
    <source>
        <dbReference type="ARBA" id="ARBA00022692"/>
    </source>
</evidence>
<dbReference type="OrthoDB" id="2162691at2759"/>
<comment type="subcellular location">
    <subcellularLocation>
        <location evidence="1">Membrane</location>
        <topology evidence="1">Single-pass membrane protein</topology>
    </subcellularLocation>
</comment>
<protein>
    <recommendedName>
        <fullName evidence="8">VASt domain-containing protein</fullName>
    </recommendedName>
</protein>
<evidence type="ECO:0000256" key="4">
    <source>
        <dbReference type="ARBA" id="ARBA00022989"/>
    </source>
</evidence>
<feature type="compositionally biased region" description="Low complexity" evidence="6">
    <location>
        <begin position="1135"/>
        <end position="1144"/>
    </location>
</feature>
<feature type="domain" description="VASt" evidence="8">
    <location>
        <begin position="615"/>
        <end position="787"/>
    </location>
</feature>
<accession>A0A0L0H586</accession>
<evidence type="ECO:0000259" key="8">
    <source>
        <dbReference type="PROSITE" id="PS51778"/>
    </source>
</evidence>
<dbReference type="PANTHER" id="PTHR23319">
    <property type="entry name" value="GRAM DOMAIN CONTAINING 1B, ISOFORM E"/>
    <property type="match status" value="1"/>
</dbReference>
<proteinExistence type="inferred from homology"/>
<feature type="compositionally biased region" description="Polar residues" evidence="6">
    <location>
        <begin position="1"/>
        <end position="10"/>
    </location>
</feature>
<dbReference type="InterPro" id="IPR051482">
    <property type="entry name" value="Cholesterol_transport"/>
</dbReference>
<name>A0A0L0H586_SPIPD</name>
<keyword evidence="3 7" id="KW-0812">Transmembrane</keyword>
<feature type="region of interest" description="Disordered" evidence="6">
    <location>
        <begin position="337"/>
        <end position="367"/>
    </location>
</feature>